<gene>
    <name evidence="2" type="ORF">B0T11DRAFT_320956</name>
</gene>
<feature type="transmembrane region" description="Helical" evidence="1">
    <location>
        <begin position="95"/>
        <end position="115"/>
    </location>
</feature>
<keyword evidence="1" id="KW-0812">Transmembrane</keyword>
<keyword evidence="1" id="KW-0472">Membrane</keyword>
<accession>A0A8K0TBY2</accession>
<dbReference type="Proteomes" id="UP000813385">
    <property type="component" value="Unassembled WGS sequence"/>
</dbReference>
<keyword evidence="1" id="KW-1133">Transmembrane helix</keyword>
<evidence type="ECO:0000313" key="2">
    <source>
        <dbReference type="EMBL" id="KAH7354152.1"/>
    </source>
</evidence>
<organism evidence="2 3">
    <name type="scientific">Plectosphaerella cucumerina</name>
    <dbReference type="NCBI Taxonomy" id="40658"/>
    <lineage>
        <taxon>Eukaryota</taxon>
        <taxon>Fungi</taxon>
        <taxon>Dikarya</taxon>
        <taxon>Ascomycota</taxon>
        <taxon>Pezizomycotina</taxon>
        <taxon>Sordariomycetes</taxon>
        <taxon>Hypocreomycetidae</taxon>
        <taxon>Glomerellales</taxon>
        <taxon>Plectosphaerellaceae</taxon>
        <taxon>Plectosphaerella</taxon>
    </lineage>
</organism>
<keyword evidence="3" id="KW-1185">Reference proteome</keyword>
<evidence type="ECO:0000313" key="3">
    <source>
        <dbReference type="Proteomes" id="UP000813385"/>
    </source>
</evidence>
<name>A0A8K0TBY2_9PEZI</name>
<evidence type="ECO:0000256" key="1">
    <source>
        <dbReference type="SAM" id="Phobius"/>
    </source>
</evidence>
<comment type="caution">
    <text evidence="2">The sequence shown here is derived from an EMBL/GenBank/DDBJ whole genome shotgun (WGS) entry which is preliminary data.</text>
</comment>
<sequence>MALRNGIWATATGLLHYVGDPADPARLLPTMKREDFSNVPLTAPRESISTFPLIFSPATDGDRRRPRIPFVRENYQSNSPYAVLMTLVAADFKSICFAAAIMTIWKTLLAVLWIIPSPLRLLSIADNSIAIPWLQTFPTLPRTSPISRCGWFIATGPFCLLHEVDE</sequence>
<dbReference type="EMBL" id="JAGPXD010000005">
    <property type="protein sequence ID" value="KAH7354152.1"/>
    <property type="molecule type" value="Genomic_DNA"/>
</dbReference>
<dbReference type="AlphaFoldDB" id="A0A8K0TBY2"/>
<proteinExistence type="predicted"/>
<protein>
    <submittedName>
        <fullName evidence="2">Uncharacterized protein</fullName>
    </submittedName>
</protein>
<reference evidence="2" key="1">
    <citation type="journal article" date="2021" name="Nat. Commun.">
        <title>Genetic determinants of endophytism in the Arabidopsis root mycobiome.</title>
        <authorList>
            <person name="Mesny F."/>
            <person name="Miyauchi S."/>
            <person name="Thiergart T."/>
            <person name="Pickel B."/>
            <person name="Atanasova L."/>
            <person name="Karlsson M."/>
            <person name="Huettel B."/>
            <person name="Barry K.W."/>
            <person name="Haridas S."/>
            <person name="Chen C."/>
            <person name="Bauer D."/>
            <person name="Andreopoulos W."/>
            <person name="Pangilinan J."/>
            <person name="LaButti K."/>
            <person name="Riley R."/>
            <person name="Lipzen A."/>
            <person name="Clum A."/>
            <person name="Drula E."/>
            <person name="Henrissat B."/>
            <person name="Kohler A."/>
            <person name="Grigoriev I.V."/>
            <person name="Martin F.M."/>
            <person name="Hacquard S."/>
        </authorList>
    </citation>
    <scope>NUCLEOTIDE SEQUENCE</scope>
    <source>
        <strain evidence="2">MPI-CAGE-AT-0016</strain>
    </source>
</reference>